<evidence type="ECO:0000259" key="6">
    <source>
        <dbReference type="PROSITE" id="PS50110"/>
    </source>
</evidence>
<keyword evidence="3 4" id="KW-0597">Phosphoprotein</keyword>
<keyword evidence="7" id="KW-0808">Transferase</keyword>
<dbReference type="InterPro" id="IPR003661">
    <property type="entry name" value="HisK_dim/P_dom"/>
</dbReference>
<feature type="domain" description="Response regulatory" evidence="6">
    <location>
        <begin position="7"/>
        <end position="122"/>
    </location>
</feature>
<sequence length="387" mass="43306">MSENKYGVLIVDDEPGNRQLLRQILMEHYKLSFATDGVNALEVVVKVRPELVLLDIMMPHMDGYEVCRRLKANPATADIPVIFISALTDIAEKVNAFNSGGVDYVCKPFQREEVVARIQTHLNLYSLQKALERRVQEEVDRRRLDEQMLVQQSKMAAMGEMIGAIAHQWKQPLNALSLTIQDMEIAFDTGELDKQYIEQSVAQGMALIKHMSQTVSDFQNFLKPSHHKNTFSVAEAFYDVAALFSDQLKKDNVALRLNFPRTLELYSSGYINEFKQVILNLINNSRDAIKGHKKNENTAYEGWITVDIEGVDDKVVVRLCDNGGGIDPSVLNRLFEPYVTTKGDGGTGIGLYMSRAIVEGKMEGAISVSNTQVGVEFVITLPLTTGT</sequence>
<keyword evidence="7" id="KW-0418">Kinase</keyword>
<dbReference type="Pfam" id="PF00072">
    <property type="entry name" value="Response_reg"/>
    <property type="match status" value="1"/>
</dbReference>
<protein>
    <recommendedName>
        <fullName evidence="2">histidine kinase</fullName>
        <ecNumber evidence="2">2.7.13.3</ecNumber>
    </recommendedName>
</protein>
<evidence type="ECO:0000256" key="2">
    <source>
        <dbReference type="ARBA" id="ARBA00012438"/>
    </source>
</evidence>
<name>A0ABS6RYK5_9BACT</name>
<dbReference type="SMART" id="SM00387">
    <property type="entry name" value="HATPase_c"/>
    <property type="match status" value="1"/>
</dbReference>
<dbReference type="PANTHER" id="PTHR43547">
    <property type="entry name" value="TWO-COMPONENT HISTIDINE KINASE"/>
    <property type="match status" value="1"/>
</dbReference>
<dbReference type="InterPro" id="IPR001789">
    <property type="entry name" value="Sig_transdc_resp-reg_receiver"/>
</dbReference>
<comment type="catalytic activity">
    <reaction evidence="1">
        <text>ATP + protein L-histidine = ADP + protein N-phospho-L-histidine.</text>
        <dbReference type="EC" id="2.7.13.3"/>
    </reaction>
</comment>
<dbReference type="CDD" id="cd19920">
    <property type="entry name" value="REC_PA4781-like"/>
    <property type="match status" value="1"/>
</dbReference>
<dbReference type="CDD" id="cd00082">
    <property type="entry name" value="HisKA"/>
    <property type="match status" value="1"/>
</dbReference>
<dbReference type="Proteomes" id="UP001196980">
    <property type="component" value="Unassembled WGS sequence"/>
</dbReference>
<feature type="domain" description="Histidine kinase" evidence="5">
    <location>
        <begin position="164"/>
        <end position="385"/>
    </location>
</feature>
<proteinExistence type="predicted"/>
<dbReference type="InterPro" id="IPR003594">
    <property type="entry name" value="HATPase_dom"/>
</dbReference>
<evidence type="ECO:0000256" key="3">
    <source>
        <dbReference type="ARBA" id="ARBA00022553"/>
    </source>
</evidence>
<feature type="modified residue" description="4-aspartylphosphate" evidence="4">
    <location>
        <position position="55"/>
    </location>
</feature>
<keyword evidence="8" id="KW-1185">Reference proteome</keyword>
<dbReference type="RefSeq" id="WP_218252295.1">
    <property type="nucleotide sequence ID" value="NZ_JABXWD010000134.1"/>
</dbReference>
<dbReference type="PROSITE" id="PS50110">
    <property type="entry name" value="RESPONSE_REGULATORY"/>
    <property type="match status" value="1"/>
</dbReference>
<accession>A0ABS6RYK5</accession>
<dbReference type="EC" id="2.7.13.3" evidence="2"/>
<comment type="caution">
    <text evidence="7">The sequence shown here is derived from an EMBL/GenBank/DDBJ whole genome shotgun (WGS) entry which is preliminary data.</text>
</comment>
<dbReference type="InterPro" id="IPR005467">
    <property type="entry name" value="His_kinase_dom"/>
</dbReference>
<dbReference type="PROSITE" id="PS50109">
    <property type="entry name" value="HIS_KIN"/>
    <property type="match status" value="1"/>
</dbReference>
<evidence type="ECO:0000259" key="5">
    <source>
        <dbReference type="PROSITE" id="PS50109"/>
    </source>
</evidence>
<dbReference type="EMBL" id="JABXWD010000134">
    <property type="protein sequence ID" value="MBV6341666.1"/>
    <property type="molecule type" value="Genomic_DNA"/>
</dbReference>
<evidence type="ECO:0000313" key="8">
    <source>
        <dbReference type="Proteomes" id="UP001196980"/>
    </source>
</evidence>
<dbReference type="Pfam" id="PF02518">
    <property type="entry name" value="HATPase_c"/>
    <property type="match status" value="1"/>
</dbReference>
<organism evidence="7 8">
    <name type="scientific">Candidatus Magnetobacterium casense</name>
    <dbReference type="NCBI Taxonomy" id="1455061"/>
    <lineage>
        <taxon>Bacteria</taxon>
        <taxon>Pseudomonadati</taxon>
        <taxon>Nitrospirota</taxon>
        <taxon>Thermodesulfovibrionia</taxon>
        <taxon>Thermodesulfovibrionales</taxon>
        <taxon>Candidatus Magnetobacteriaceae</taxon>
        <taxon>Candidatus Magnetobacterium</taxon>
    </lineage>
</organism>
<evidence type="ECO:0000256" key="4">
    <source>
        <dbReference type="PROSITE-ProRule" id="PRU00169"/>
    </source>
</evidence>
<dbReference type="GO" id="GO:0016301">
    <property type="term" value="F:kinase activity"/>
    <property type="evidence" value="ECO:0007669"/>
    <property type="project" value="UniProtKB-KW"/>
</dbReference>
<evidence type="ECO:0000256" key="1">
    <source>
        <dbReference type="ARBA" id="ARBA00000085"/>
    </source>
</evidence>
<dbReference type="PANTHER" id="PTHR43547:SF2">
    <property type="entry name" value="HYBRID SIGNAL TRANSDUCTION HISTIDINE KINASE C"/>
    <property type="match status" value="1"/>
</dbReference>
<evidence type="ECO:0000313" key="7">
    <source>
        <dbReference type="EMBL" id="MBV6341666.1"/>
    </source>
</evidence>
<dbReference type="SMART" id="SM00448">
    <property type="entry name" value="REC"/>
    <property type="match status" value="1"/>
</dbReference>
<gene>
    <name evidence="7" type="ORF">HWQ67_08715</name>
</gene>
<reference evidence="7 8" key="1">
    <citation type="journal article" date="2020" name="J Geophys Res Biogeosci">
        <title>Magnetotaxis as an Adaptation to Enable Bacterial Shuttling of Microbial Sulfur and Sulfur Cycling Across Aquatic Oxic#Anoxic Interfaces.</title>
        <authorList>
            <person name="Li J."/>
            <person name="Liu P."/>
            <person name="Wang J."/>
            <person name="Roberts A.P."/>
            <person name="Pan Y."/>
        </authorList>
    </citation>
    <scope>NUCLEOTIDE SEQUENCE [LARGE SCALE GENOMIC DNA]</scope>
    <source>
        <strain evidence="7 8">MYR-1_YQ</strain>
    </source>
</reference>